<evidence type="ECO:0000256" key="3">
    <source>
        <dbReference type="ARBA" id="ARBA00022777"/>
    </source>
</evidence>
<evidence type="ECO:0000256" key="4">
    <source>
        <dbReference type="ARBA" id="ARBA00022840"/>
    </source>
</evidence>
<feature type="domain" description="Protein kinase" evidence="7">
    <location>
        <begin position="178"/>
        <end position="440"/>
    </location>
</feature>
<evidence type="ECO:0000259" key="7">
    <source>
        <dbReference type="PROSITE" id="PS50011"/>
    </source>
</evidence>
<dbReference type="PROSITE" id="PS50011">
    <property type="entry name" value="PROTEIN_KINASE_DOM"/>
    <property type="match status" value="1"/>
</dbReference>
<keyword evidence="9" id="KW-1185">Reference proteome</keyword>
<keyword evidence="3 8" id="KW-0418">Kinase</keyword>
<dbReference type="CDD" id="cd20335">
    <property type="entry name" value="BRcat_RBR"/>
    <property type="match status" value="1"/>
</dbReference>
<dbReference type="PROSITE" id="PS00107">
    <property type="entry name" value="PROTEIN_KINASE_ATP"/>
    <property type="match status" value="1"/>
</dbReference>
<protein>
    <submittedName>
        <fullName evidence="8">Protein kinase</fullName>
    </submittedName>
</protein>
<dbReference type="Gene3D" id="3.30.200.20">
    <property type="entry name" value="Phosphorylase Kinase, domain 1"/>
    <property type="match status" value="1"/>
</dbReference>
<keyword evidence="4 5" id="KW-0067">ATP-binding</keyword>
<feature type="region of interest" description="Disordered" evidence="6">
    <location>
        <begin position="151"/>
        <end position="171"/>
    </location>
</feature>
<proteinExistence type="predicted"/>
<keyword evidence="2 5" id="KW-0547">Nucleotide-binding</keyword>
<evidence type="ECO:0000313" key="9">
    <source>
        <dbReference type="Proteomes" id="UP001216907"/>
    </source>
</evidence>
<dbReference type="SMART" id="SM00220">
    <property type="entry name" value="S_TKc"/>
    <property type="match status" value="1"/>
</dbReference>
<name>A0ABT6FBG7_9BACT</name>
<organism evidence="8 9">
    <name type="scientific">Paludisphaera mucosa</name>
    <dbReference type="NCBI Taxonomy" id="3030827"/>
    <lineage>
        <taxon>Bacteria</taxon>
        <taxon>Pseudomonadati</taxon>
        <taxon>Planctomycetota</taxon>
        <taxon>Planctomycetia</taxon>
        <taxon>Isosphaerales</taxon>
        <taxon>Isosphaeraceae</taxon>
        <taxon>Paludisphaera</taxon>
    </lineage>
</organism>
<feature type="compositionally biased region" description="Basic and acidic residues" evidence="6">
    <location>
        <begin position="153"/>
        <end position="163"/>
    </location>
</feature>
<keyword evidence="1" id="KW-0808">Transferase</keyword>
<dbReference type="GO" id="GO:0016301">
    <property type="term" value="F:kinase activity"/>
    <property type="evidence" value="ECO:0007669"/>
    <property type="project" value="UniProtKB-KW"/>
</dbReference>
<dbReference type="InterPro" id="IPR017441">
    <property type="entry name" value="Protein_kinase_ATP_BS"/>
</dbReference>
<evidence type="ECO:0000313" key="8">
    <source>
        <dbReference type="EMBL" id="MDG3004895.1"/>
    </source>
</evidence>
<evidence type="ECO:0000256" key="2">
    <source>
        <dbReference type="ARBA" id="ARBA00022741"/>
    </source>
</evidence>
<dbReference type="EMBL" id="JARRAG010000002">
    <property type="protein sequence ID" value="MDG3004895.1"/>
    <property type="molecule type" value="Genomic_DNA"/>
</dbReference>
<dbReference type="InterPro" id="IPR000719">
    <property type="entry name" value="Prot_kinase_dom"/>
</dbReference>
<dbReference type="PANTHER" id="PTHR43289">
    <property type="entry name" value="MITOGEN-ACTIVATED PROTEIN KINASE KINASE KINASE 20-RELATED"/>
    <property type="match status" value="1"/>
</dbReference>
<evidence type="ECO:0000256" key="1">
    <source>
        <dbReference type="ARBA" id="ARBA00022679"/>
    </source>
</evidence>
<dbReference type="RefSeq" id="WP_277861246.1">
    <property type="nucleotide sequence ID" value="NZ_JARRAG010000002.1"/>
</dbReference>
<evidence type="ECO:0000256" key="6">
    <source>
        <dbReference type="SAM" id="MobiDB-lite"/>
    </source>
</evidence>
<dbReference type="PANTHER" id="PTHR43289:SF6">
    <property type="entry name" value="SERINE_THREONINE-PROTEIN KINASE NEKL-3"/>
    <property type="match status" value="1"/>
</dbReference>
<evidence type="ECO:0000256" key="5">
    <source>
        <dbReference type="PROSITE-ProRule" id="PRU10141"/>
    </source>
</evidence>
<feature type="binding site" evidence="5">
    <location>
        <position position="207"/>
    </location>
    <ligand>
        <name>ATP</name>
        <dbReference type="ChEBI" id="CHEBI:30616"/>
    </ligand>
</feature>
<dbReference type="CDD" id="cd14014">
    <property type="entry name" value="STKc_PknB_like"/>
    <property type="match status" value="1"/>
</dbReference>
<dbReference type="InterPro" id="IPR011009">
    <property type="entry name" value="Kinase-like_dom_sf"/>
</dbReference>
<comment type="caution">
    <text evidence="8">The sequence shown here is derived from an EMBL/GenBank/DDBJ whole genome shotgun (WGS) entry which is preliminary data.</text>
</comment>
<accession>A0ABT6FBG7</accession>
<reference evidence="8 9" key="1">
    <citation type="submission" date="2023-03" db="EMBL/GenBank/DDBJ databases">
        <title>Paludisphaera mucosa sp. nov. a novel planctomycete from northern fen.</title>
        <authorList>
            <person name="Ivanova A."/>
        </authorList>
    </citation>
    <scope>NUCLEOTIDE SEQUENCE [LARGE SCALE GENOMIC DNA]</scope>
    <source>
        <strain evidence="8 9">Pla2</strain>
    </source>
</reference>
<dbReference type="Proteomes" id="UP001216907">
    <property type="component" value="Unassembled WGS sequence"/>
</dbReference>
<dbReference type="Pfam" id="PF00069">
    <property type="entry name" value="Pkinase"/>
    <property type="match status" value="1"/>
</dbReference>
<sequence>MTTVAHCPNPSCGRISQLGDDPLGRIFRCPRCLTKLRPGDPAGSGSGWTLAAPRRAAVARSTSASSSTFRTGSGSGSGGVAVLARPVAATAPGVTAESGEFRVAAFEPGDGFDEPWDDLAEAASGFEWNESSYAVPALGPADGSRTGAFAALRRPEPEGRTSDGEAEGGADERGLGRFRIMSLLGEGRHATVYRAFDPTLERQVALKLMRDEAPRSSRAQERFLGEARALARLKHPGIVSIYEAGRDGDRLYLALDLIEGRSLADVLAEGRLSHRRGAEIVADLAEALEYAHGLGIVHRDVKPANVRIDARGGVHLMDFGIAHRPDSPEASAAAPGSIVGTPAYLAPEQLAGERPEALPASDQYSLGAVLYELLCGRPPFDGPASSVLARAAAHEPPCPAAVDPRVPRPLAEICRKATAKKPGRRYASCQDLAADLRRWLRGERPQAHRRAWFA</sequence>
<dbReference type="Gene3D" id="1.10.510.10">
    <property type="entry name" value="Transferase(Phosphotransferase) domain 1"/>
    <property type="match status" value="1"/>
</dbReference>
<dbReference type="SUPFAM" id="SSF56112">
    <property type="entry name" value="Protein kinase-like (PK-like)"/>
    <property type="match status" value="1"/>
</dbReference>
<gene>
    <name evidence="8" type="ORF">PZE19_14000</name>
</gene>